<dbReference type="Proteomes" id="UP001238179">
    <property type="component" value="Chromosome"/>
</dbReference>
<reference evidence="3" key="1">
    <citation type="journal article" date="2023" name="Int. J. Syst. Evol. Microbiol.">
        <title>Mesoterricola silvestris gen. nov., sp. nov., Mesoterricola sediminis sp. nov., Geothrix oryzae sp. nov., Geothrix edaphica sp. nov., Geothrix rubra sp. nov., and Geothrix limicola sp. nov., six novel members of Acidobacteriota isolated from soils.</title>
        <authorList>
            <person name="Itoh H."/>
            <person name="Sugisawa Y."/>
            <person name="Mise K."/>
            <person name="Xu Z."/>
            <person name="Kuniyasu M."/>
            <person name="Ushijima N."/>
            <person name="Kawano K."/>
            <person name="Kobayashi E."/>
            <person name="Shiratori Y."/>
            <person name="Masuda Y."/>
            <person name="Senoo K."/>
        </authorList>
    </citation>
    <scope>NUCLEOTIDE SEQUENCE [LARGE SCALE GENOMIC DNA]</scope>
    <source>
        <strain evidence="3">W79</strain>
    </source>
</reference>
<dbReference type="PANTHER" id="PTHR23076">
    <property type="entry name" value="METALLOPROTEASE M41 FTSH"/>
    <property type="match status" value="1"/>
</dbReference>
<protein>
    <recommendedName>
        <fullName evidence="1">AAA+ ATPase domain-containing protein</fullName>
    </recommendedName>
</protein>
<dbReference type="GO" id="GO:0016887">
    <property type="term" value="F:ATP hydrolysis activity"/>
    <property type="evidence" value="ECO:0007669"/>
    <property type="project" value="InterPro"/>
</dbReference>
<dbReference type="PANTHER" id="PTHR23076:SF97">
    <property type="entry name" value="ATP-DEPENDENT ZINC METALLOPROTEASE YME1L1"/>
    <property type="match status" value="1"/>
</dbReference>
<dbReference type="Pfam" id="PF00004">
    <property type="entry name" value="AAA"/>
    <property type="match status" value="1"/>
</dbReference>
<dbReference type="GO" id="GO:0005524">
    <property type="term" value="F:ATP binding"/>
    <property type="evidence" value="ECO:0007669"/>
    <property type="project" value="InterPro"/>
</dbReference>
<dbReference type="AlphaFoldDB" id="A0AA48GNI4"/>
<evidence type="ECO:0000259" key="1">
    <source>
        <dbReference type="SMART" id="SM00382"/>
    </source>
</evidence>
<dbReference type="SUPFAM" id="SSF140990">
    <property type="entry name" value="FtsH protease domain-like"/>
    <property type="match status" value="1"/>
</dbReference>
<dbReference type="GO" id="GO:0030163">
    <property type="term" value="P:protein catabolic process"/>
    <property type="evidence" value="ECO:0007669"/>
    <property type="project" value="TreeGrafter"/>
</dbReference>
<evidence type="ECO:0000313" key="2">
    <source>
        <dbReference type="EMBL" id="BDU73139.1"/>
    </source>
</evidence>
<dbReference type="GO" id="GO:0004176">
    <property type="term" value="F:ATP-dependent peptidase activity"/>
    <property type="evidence" value="ECO:0007669"/>
    <property type="project" value="InterPro"/>
</dbReference>
<dbReference type="Gene3D" id="3.40.50.300">
    <property type="entry name" value="P-loop containing nucleotide triphosphate hydrolases"/>
    <property type="match status" value="1"/>
</dbReference>
<dbReference type="InterPro" id="IPR037219">
    <property type="entry name" value="Peptidase_M41-like"/>
</dbReference>
<organism evidence="2 3">
    <name type="scientific">Mesoterricola silvestris</name>
    <dbReference type="NCBI Taxonomy" id="2927979"/>
    <lineage>
        <taxon>Bacteria</taxon>
        <taxon>Pseudomonadati</taxon>
        <taxon>Acidobacteriota</taxon>
        <taxon>Holophagae</taxon>
        <taxon>Holophagales</taxon>
        <taxon>Holophagaceae</taxon>
        <taxon>Mesoterricola</taxon>
    </lineage>
</organism>
<dbReference type="Pfam" id="PF01434">
    <property type="entry name" value="Peptidase_M41"/>
    <property type="match status" value="1"/>
</dbReference>
<gene>
    <name evidence="2" type="ORF">METEAL_23130</name>
</gene>
<dbReference type="GO" id="GO:0005886">
    <property type="term" value="C:plasma membrane"/>
    <property type="evidence" value="ECO:0007669"/>
    <property type="project" value="TreeGrafter"/>
</dbReference>
<dbReference type="SMART" id="SM00382">
    <property type="entry name" value="AAA"/>
    <property type="match status" value="1"/>
</dbReference>
<proteinExistence type="predicted"/>
<evidence type="ECO:0000313" key="3">
    <source>
        <dbReference type="Proteomes" id="UP001238179"/>
    </source>
</evidence>
<name>A0AA48GNI4_9BACT</name>
<keyword evidence="3" id="KW-1185">Reference proteome</keyword>
<accession>A0AA48GNI4</accession>
<dbReference type="InterPro" id="IPR003959">
    <property type="entry name" value="ATPase_AAA_core"/>
</dbReference>
<dbReference type="InterPro" id="IPR000642">
    <property type="entry name" value="Peptidase_M41"/>
</dbReference>
<sequence>MPTHLYSFEGFEVRIEDEALWGLVMSRSLGRDLRASRKGVESLILDLLLLGQSRYGREIANGTGSLTFTLRAGEDLRNQCAQCVEGLEVQTFLLTRNQRLIPWIQGLLPEEAGTLEAGSEPPHPRAFPRGGILLVDAMSDGAERSLQPVLGLDGLVQRHLVDPETFRTLSPEEQERAIPIQAPATKSPRSGQLAARKGFGVAITAALFSHVFRRARARSLRWRVHLETDLAPGANRVDGLLHFDSTERIFRAQDLRLDVGWGEVPAVRFKDILGQDELKARFKEHLAWLSDPKGAPGLKASVLWGPPGTGKSMFCQAVSGEAGCPSILVPASQFQSMWSGESERMVRETFAALREQDAAVLVIDELDALAWRRDQTHPWMAQDQSSIMGALIAAIDGLRKGPGRVLVLCTTNQLDRIEPALLRSGRLGETIQVGLPGIEERGAILGGLVGMDLDDQALSELVSLTTGLSPADLLQLVETARKRAVPPQRLSMNILRQVVFESRAGERKRGLHLSDSDKRRVAFHESGHALLAHDLLGPEKVAHLSLMPQAKGSLGAAYLARSEDGEMFDRRVVMGHLAMFLAGKAAETLLAPDLGACGGVEQDLAEATNLAQRAVTAWGMDDTLPPLSFGDLAPTVQHHLSHRVSERIQAWIQEADACARGHLEQNRDRLERLVEGLLRAETLHHPDILAILGTPKNDT</sequence>
<dbReference type="KEGG" id="msil:METEAL_23130"/>
<dbReference type="InterPro" id="IPR003593">
    <property type="entry name" value="AAA+_ATPase"/>
</dbReference>
<dbReference type="InterPro" id="IPR027417">
    <property type="entry name" value="P-loop_NTPase"/>
</dbReference>
<dbReference type="GO" id="GO:0006508">
    <property type="term" value="P:proteolysis"/>
    <property type="evidence" value="ECO:0007669"/>
    <property type="project" value="InterPro"/>
</dbReference>
<dbReference type="CDD" id="cd19481">
    <property type="entry name" value="RecA-like_protease"/>
    <property type="match status" value="1"/>
</dbReference>
<dbReference type="GO" id="GO:0004222">
    <property type="term" value="F:metalloendopeptidase activity"/>
    <property type="evidence" value="ECO:0007669"/>
    <property type="project" value="InterPro"/>
</dbReference>
<dbReference type="SUPFAM" id="SSF52540">
    <property type="entry name" value="P-loop containing nucleoside triphosphate hydrolases"/>
    <property type="match status" value="1"/>
</dbReference>
<dbReference type="Gene3D" id="1.20.58.760">
    <property type="entry name" value="Peptidase M41"/>
    <property type="match status" value="1"/>
</dbReference>
<dbReference type="EMBL" id="AP027080">
    <property type="protein sequence ID" value="BDU73139.1"/>
    <property type="molecule type" value="Genomic_DNA"/>
</dbReference>
<dbReference type="RefSeq" id="WP_316411781.1">
    <property type="nucleotide sequence ID" value="NZ_AP027080.1"/>
</dbReference>
<dbReference type="Gene3D" id="1.10.8.60">
    <property type="match status" value="1"/>
</dbReference>
<feature type="domain" description="AAA+ ATPase" evidence="1">
    <location>
        <begin position="297"/>
        <end position="437"/>
    </location>
</feature>